<sequence>MLPEVDGATISKKVTFFVDNYSDKPVRQALLENLPDLKDAIIEALKNALRGKSPSYSFEKTIYDMGNILKIMNCLETHRRILFSNGIEKRSLKDYKQDDLVHTLFMEFIPEDEYTKPNPMIKEILIEVEKALKDPNYRDEEKTISKKQAIKEKLGQTIDFCGYCADLDGRPANLNEFLKIIKEKVYRKYPELTTRRKITEHRVTFKNLKFMCDSVHKLSMHEETDPKQSVIENYQKILHDYNEQTEKSKLNKNVFWEKEELSSMASESRYRTARAQLIDNMIMSCHPFK</sequence>
<dbReference type="InParanoid" id="T1HTT9"/>
<proteinExistence type="predicted"/>
<dbReference type="AlphaFoldDB" id="T1HTT9"/>
<evidence type="ECO:0000313" key="2">
    <source>
        <dbReference type="Proteomes" id="UP000015103"/>
    </source>
</evidence>
<accession>T1HTT9</accession>
<keyword evidence="2" id="KW-1185">Reference proteome</keyword>
<dbReference type="EMBL" id="ACPB03019905">
    <property type="status" value="NOT_ANNOTATED_CDS"/>
    <property type="molecule type" value="Genomic_DNA"/>
</dbReference>
<name>T1HTT9_RHOPR</name>
<dbReference type="VEuPathDB" id="VectorBase:RPRC007459"/>
<dbReference type="GeneID" id="141448124"/>
<dbReference type="HOGENOM" id="CLU_964164_0_0_1"/>
<dbReference type="Proteomes" id="UP000015103">
    <property type="component" value="Unassembled WGS sequence"/>
</dbReference>
<organism evidence="1 2">
    <name type="scientific">Rhodnius prolixus</name>
    <name type="common">Triatomid bug</name>
    <dbReference type="NCBI Taxonomy" id="13249"/>
    <lineage>
        <taxon>Eukaryota</taxon>
        <taxon>Metazoa</taxon>
        <taxon>Ecdysozoa</taxon>
        <taxon>Arthropoda</taxon>
        <taxon>Hexapoda</taxon>
        <taxon>Insecta</taxon>
        <taxon>Pterygota</taxon>
        <taxon>Neoptera</taxon>
        <taxon>Paraneoptera</taxon>
        <taxon>Hemiptera</taxon>
        <taxon>Heteroptera</taxon>
        <taxon>Panheteroptera</taxon>
        <taxon>Cimicomorpha</taxon>
        <taxon>Reduviidae</taxon>
        <taxon>Triatominae</taxon>
        <taxon>Rhodnius</taxon>
    </lineage>
</organism>
<reference evidence="1" key="1">
    <citation type="submission" date="2015-05" db="UniProtKB">
        <authorList>
            <consortium name="EnsemblMetazoa"/>
        </authorList>
    </citation>
    <scope>IDENTIFICATION</scope>
</reference>
<protein>
    <submittedName>
        <fullName evidence="1">Uncharacterized protein</fullName>
    </submittedName>
</protein>
<dbReference type="RefSeq" id="XP_073972338.1">
    <property type="nucleotide sequence ID" value="XM_074116237.1"/>
</dbReference>
<evidence type="ECO:0000313" key="1">
    <source>
        <dbReference type="EnsemblMetazoa" id="RPRC007459-PA"/>
    </source>
</evidence>
<dbReference type="EnsemblMetazoa" id="RPRC007459-RA">
    <property type="protein sequence ID" value="RPRC007459-PA"/>
    <property type="gene ID" value="RPRC007459"/>
</dbReference>